<protein>
    <submittedName>
        <fullName evidence="2">Uncharacterized protein</fullName>
    </submittedName>
</protein>
<evidence type="ECO:0000256" key="1">
    <source>
        <dbReference type="SAM" id="MobiDB-lite"/>
    </source>
</evidence>
<accession>Q8IJT4</accession>
<dbReference type="VEuPathDB" id="PlasmoDB:PF3D7_1011100"/>
<sequence>MYHSNKKKSNKTKTRHIHMIRKNFYELNCEQNDRRNRHINYTYYINMETTIFEMLLDNNIESFKNAGKLLFIILSGISPSTLYFKRILNLIHFFFHKGGKRFYHSNIHFDIILFLNNYMKSHSISCSIYIYNLLLCNNNYKDFENYKDIYIPKHLIASFMDHFYFVIKDFLLIIRKFLINYEQGNISNEINLEGDYEENVYDSIYGVTSNNNNNNEDNYEDNNEDNYDNNNNNMNFINDDNMYHHMNDINMNNFNNMSNPHDNDNDNPYSHNNYENFASNNSILYNNHYDDNTFNKFNKKGMKKIQNKNFDEKIMWFKETSEDMIKNFCNILFKNTFPKNFEKKLKYLISQCTRINRALHSIYLDIFILCNLKNVIKVLVLIDQLFCSLFPYFYFYELKLKILLFFIHKNDNQKESKKKIKKKKNNDKQVAKLMYPYVHNNKDYVDKDCVNEDYVDKDYVDEDYVDEDYVDKDYVDKDYVDKDYVNEDYIDKDYVNEDYVNEDYVNEDYVDNNYVTHLLDHNLDITSNSAYDSSRYNRPVHHINNEDIDISSNIIKNNNKMNISNDSFINYSNEQVNDEFDCLYSSASNESIIPLLTEQVKNQKEEEEDDKNVYLDKFMNLYINCTEKIATSVPSISDLYDNKALKNLTYKMSNKRKIIDDQFILDYIKNSQNNNERNIHIEQDDKGIIIKRKDISIDNISVDEKKDDIIITKEKQHKKYYNQHVNDPLQNPEHNPLCRKNKKQKTNTSSYPSGVIPTINNIYENTYHDIKYNLKLIVNISKCLMFASYYDPIYIKLFYSYLLPCISFDKRIEIFLIYSYSSYKIFKPLIFLIYYNNNSPLYILNVFVKIFKRDNIIFQKFKYSYFNGIHLKNVPKKYFIFLLLLSPFFYDDKVECLLYIYNLFYNYDRDVINDQEKDINYKHIYQDVVLHNDEEYDEEKRNINIIIIKFIEIFKEKFNVDLYNYFDFYRIYFILFVSCVDMK</sequence>
<dbReference type="PaxDb" id="5833-PF10_0108"/>
<feature type="region of interest" description="Disordered" evidence="1">
    <location>
        <begin position="205"/>
        <end position="230"/>
    </location>
</feature>
<dbReference type="KEGG" id="pfa:PF3D7_1011100"/>
<reference evidence="2" key="1">
    <citation type="journal article" date="2002" name="Nature">
        <title>Genome sequence of the human malaria parasite Plasmodium falciparum.</title>
        <authorList>
            <person name="Gardner M.J."/>
            <person name="Hall N."/>
            <person name="Fung E."/>
            <person name="White O."/>
            <person name="Berriman M."/>
            <person name="Hyman R.W."/>
            <person name="Carlton J.M."/>
            <person name="Pain A."/>
            <person name="Nelson K.E."/>
            <person name="Bowman S."/>
            <person name="Paulsen I.T."/>
            <person name="James K."/>
            <person name="Eisen J.A."/>
            <person name="Rutherford K."/>
            <person name="Salzberg S.L."/>
            <person name="Craig A."/>
            <person name="Kyes S."/>
            <person name="Chan M.S."/>
            <person name="Nene V."/>
            <person name="Shallom S.J."/>
            <person name="Suh B."/>
            <person name="Peterson J."/>
            <person name="Angiuoli S."/>
            <person name="Pertea M."/>
            <person name="Allen J."/>
            <person name="Selengut J."/>
            <person name="Haft D."/>
            <person name="Mather M.W."/>
            <person name="Vaidya A.B."/>
            <person name="Martin D.M."/>
            <person name="Fairlamb A.H."/>
            <person name="Fraunholz M.J."/>
            <person name="Roos D.S."/>
            <person name="Ralph S.A."/>
            <person name="McFadden G.I."/>
            <person name="Cummings L.M."/>
            <person name="Subramanian G.M."/>
            <person name="Mungall C."/>
            <person name="Venter J.C."/>
            <person name="Carucci D.J."/>
            <person name="Hoffman S.L."/>
            <person name="Newbold C."/>
            <person name="Davis R.W."/>
            <person name="Fraser C.M."/>
            <person name="Barrell B."/>
        </authorList>
    </citation>
    <scope>NUCLEOTIDE SEQUENCE [LARGE SCALE GENOMIC DNA]</scope>
    <source>
        <strain evidence="2">3D7</strain>
    </source>
</reference>
<gene>
    <name evidence="2" type="ORF">PF3D7_1011100</name>
</gene>
<organism evidence="2 3">
    <name type="scientific">Plasmodium falciparum (isolate 3D7)</name>
    <dbReference type="NCBI Taxonomy" id="36329"/>
    <lineage>
        <taxon>Eukaryota</taxon>
        <taxon>Sar</taxon>
        <taxon>Alveolata</taxon>
        <taxon>Apicomplexa</taxon>
        <taxon>Aconoidasida</taxon>
        <taxon>Haemosporida</taxon>
        <taxon>Plasmodiidae</taxon>
        <taxon>Plasmodium</taxon>
        <taxon>Plasmodium (Laverania)</taxon>
    </lineage>
</organism>
<evidence type="ECO:0000313" key="2">
    <source>
        <dbReference type="EMBL" id="CZT98360.1"/>
    </source>
</evidence>
<dbReference type="Proteomes" id="UP000001450">
    <property type="component" value="Chromosome 10"/>
</dbReference>
<dbReference type="HOGENOM" id="CLU_348682_0_0_1"/>
<dbReference type="GeneID" id="810266"/>
<dbReference type="RefSeq" id="XP_001347393.2">
    <property type="nucleotide sequence ID" value="XM_001347357.2"/>
</dbReference>
<proteinExistence type="predicted"/>
<dbReference type="OrthoDB" id="371165at2759"/>
<evidence type="ECO:0000313" key="3">
    <source>
        <dbReference type="Proteomes" id="UP000001450"/>
    </source>
</evidence>
<dbReference type="EMBL" id="LN999944">
    <property type="protein sequence ID" value="CZT98360.1"/>
    <property type="molecule type" value="Genomic_DNA"/>
</dbReference>
<feature type="region of interest" description="Disordered" evidence="1">
    <location>
        <begin position="731"/>
        <end position="750"/>
    </location>
</feature>
<feature type="compositionally biased region" description="Acidic residues" evidence="1">
    <location>
        <begin position="217"/>
        <end position="227"/>
    </location>
</feature>
<dbReference type="FunCoup" id="Q8IJT4">
    <property type="interactions" value="747"/>
</dbReference>
<keyword evidence="3" id="KW-1185">Reference proteome</keyword>
<reference evidence="2" key="2">
    <citation type="submission" date="2009-07" db="EMBL/GenBank/DDBJ databases">
        <authorList>
            <consortium name="P. falciparum Genome Sequencing Consortium"/>
            <person name="Aslett M."/>
            <person name="Brunk B."/>
            <person name="Gardner M."/>
            <person name="Berriman M."/>
        </authorList>
    </citation>
    <scope>NUCLEOTIDE SEQUENCE</scope>
    <source>
        <strain evidence="2">3D7</strain>
    </source>
</reference>
<dbReference type="PhylomeDB" id="Q8IJT4"/>
<dbReference type="OMA" id="DAFMNLY"/>
<reference evidence="2" key="3">
    <citation type="submission" date="2019-06" db="EMBL/GenBank/DDBJ databases">
        <authorList>
            <consortium name="Pathogen Informatics"/>
        </authorList>
    </citation>
    <scope>NUCLEOTIDE SEQUENCE</scope>
    <source>
        <strain evidence="2">3D7</strain>
    </source>
</reference>
<dbReference type="AlphaFoldDB" id="Q8IJT4"/>
<name>Q8IJT4_PLAF7</name>
<dbReference type="InParanoid" id="Q8IJT4"/>